<keyword evidence="2" id="KW-0808">Transferase</keyword>
<feature type="domain" description="N-acetyltransferase" evidence="1">
    <location>
        <begin position="19"/>
        <end position="152"/>
    </location>
</feature>
<evidence type="ECO:0000313" key="3">
    <source>
        <dbReference type="Proteomes" id="UP000308121"/>
    </source>
</evidence>
<evidence type="ECO:0000313" key="2">
    <source>
        <dbReference type="EMBL" id="TKR22337.1"/>
    </source>
</evidence>
<dbReference type="CDD" id="cd04301">
    <property type="entry name" value="NAT_SF"/>
    <property type="match status" value="1"/>
</dbReference>
<accession>A0A7Z8NPE9</accession>
<dbReference type="Gene3D" id="3.40.630.30">
    <property type="match status" value="1"/>
</dbReference>
<dbReference type="GO" id="GO:0016747">
    <property type="term" value="F:acyltransferase activity, transferring groups other than amino-acyl groups"/>
    <property type="evidence" value="ECO:0007669"/>
    <property type="project" value="InterPro"/>
</dbReference>
<sequence length="156" mass="16358">MAGVTDAAAPADPFAADPYVLVPAAPPLDAYLRLRRESGLTPKTAEQGAGALAGSWSWCHVRTAGGHVVAMGRVVGDGGWYFLVADMATDPGHQRRGLGRRVLTRLLDDVRARAPHGAYITLVADPPGRALYESLGFRDVAPGATGMVLDLAADVR</sequence>
<reference evidence="2 3" key="1">
    <citation type="submission" date="2019-05" db="EMBL/GenBank/DDBJ databases">
        <title>Genome sequence of Cellulomonas hominis strain CS1.</title>
        <authorList>
            <person name="Belmont J."/>
            <person name="Maclea K.S."/>
        </authorList>
    </citation>
    <scope>NUCLEOTIDE SEQUENCE [LARGE SCALE GENOMIC DNA]</scope>
    <source>
        <strain evidence="2 3">CS1</strain>
    </source>
</reference>
<dbReference type="RefSeq" id="WP_154730818.1">
    <property type="nucleotide sequence ID" value="NZ_SZYE01000202.1"/>
</dbReference>
<name>A0A7Z8NPE9_9CELL</name>
<gene>
    <name evidence="2" type="ORF">FA014_16980</name>
</gene>
<evidence type="ECO:0000259" key="1">
    <source>
        <dbReference type="PROSITE" id="PS51186"/>
    </source>
</evidence>
<dbReference type="Pfam" id="PF13508">
    <property type="entry name" value="Acetyltransf_7"/>
    <property type="match status" value="1"/>
</dbReference>
<dbReference type="InterPro" id="IPR016181">
    <property type="entry name" value="Acyl_CoA_acyltransferase"/>
</dbReference>
<dbReference type="EMBL" id="SZYE01000202">
    <property type="protein sequence ID" value="TKR22337.1"/>
    <property type="molecule type" value="Genomic_DNA"/>
</dbReference>
<organism evidence="2 3">
    <name type="scientific">Cellulomonas hominis</name>
    <dbReference type="NCBI Taxonomy" id="156981"/>
    <lineage>
        <taxon>Bacteria</taxon>
        <taxon>Bacillati</taxon>
        <taxon>Actinomycetota</taxon>
        <taxon>Actinomycetes</taxon>
        <taxon>Micrococcales</taxon>
        <taxon>Cellulomonadaceae</taxon>
        <taxon>Cellulomonas</taxon>
    </lineage>
</organism>
<proteinExistence type="predicted"/>
<dbReference type="Proteomes" id="UP000308121">
    <property type="component" value="Unassembled WGS sequence"/>
</dbReference>
<protein>
    <submittedName>
        <fullName evidence="2">GNAT family N-acetyltransferase</fullName>
    </submittedName>
</protein>
<dbReference type="InterPro" id="IPR000182">
    <property type="entry name" value="GNAT_dom"/>
</dbReference>
<dbReference type="PROSITE" id="PS51186">
    <property type="entry name" value="GNAT"/>
    <property type="match status" value="1"/>
</dbReference>
<dbReference type="SUPFAM" id="SSF55729">
    <property type="entry name" value="Acyl-CoA N-acyltransferases (Nat)"/>
    <property type="match status" value="1"/>
</dbReference>
<dbReference type="AlphaFoldDB" id="A0A7Z8NPE9"/>
<dbReference type="OrthoDB" id="3190820at2"/>
<comment type="caution">
    <text evidence="2">The sequence shown here is derived from an EMBL/GenBank/DDBJ whole genome shotgun (WGS) entry which is preliminary data.</text>
</comment>